<dbReference type="Proteomes" id="UP000484988">
    <property type="component" value="Unassembled WGS sequence"/>
</dbReference>
<dbReference type="PANTHER" id="PTHR30055">
    <property type="entry name" value="HTH-TYPE TRANSCRIPTIONAL REGULATOR RUTR"/>
    <property type="match status" value="1"/>
</dbReference>
<reference evidence="5 6" key="1">
    <citation type="submission" date="2020-02" db="EMBL/GenBank/DDBJ databases">
        <title>Whole Genome Shotgun Sequence of Streptomyces sp. strain CWH03.</title>
        <authorList>
            <person name="Dohra H."/>
            <person name="Kodani S."/>
            <person name="Yamamura H."/>
        </authorList>
    </citation>
    <scope>NUCLEOTIDE SEQUENCE [LARGE SCALE GENOMIC DNA]</scope>
    <source>
        <strain evidence="5 6">CWH03</strain>
    </source>
</reference>
<feature type="compositionally biased region" description="Low complexity" evidence="3">
    <location>
        <begin position="348"/>
        <end position="366"/>
    </location>
</feature>
<name>A0A6A0AQY0_9ACTN</name>
<evidence type="ECO:0000256" key="2">
    <source>
        <dbReference type="PROSITE-ProRule" id="PRU00335"/>
    </source>
</evidence>
<evidence type="ECO:0000256" key="3">
    <source>
        <dbReference type="SAM" id="MobiDB-lite"/>
    </source>
</evidence>
<sequence length="366" mass="38724">MKRTAGAGQRRGRGGRPRGPGRLSRPAAPEAAHRAEAIRAGAGGNGTDRTDRTIPRVARSIRSTPLTRRTGASQRTALSILAPSQSTQESSMSPRSASVNEQLRRRSRERLLQATVELVAERGYEATTLGDIADRAGSARGLVSYYFPGKRQLFQSAVHRLMHHTLEEALEREPRTVDGRERLARAVDAILGLAVDRPVLMRAHMAGILQAEGFVQCPEQQRLAALLRDTVERYGSPDVDADYPLLRALLMGAVFAVALPGAPMPHTRLRAELFQRYGLDWELGLPPVGQAPGGSAPPREVPPVGQAPGGSAPPREVPPGAVRSADGPGSAGTAAAREAGSPARRTRPAAGEAVPPAGAAPRGCGQ</sequence>
<comment type="caution">
    <text evidence="5">The sequence shown here is derived from an EMBL/GenBank/DDBJ whole genome shotgun (WGS) entry which is preliminary data.</text>
</comment>
<proteinExistence type="predicted"/>
<dbReference type="InterPro" id="IPR009057">
    <property type="entry name" value="Homeodomain-like_sf"/>
</dbReference>
<dbReference type="AlphaFoldDB" id="A0A6A0AQY0"/>
<dbReference type="SUPFAM" id="SSF46689">
    <property type="entry name" value="Homeodomain-like"/>
    <property type="match status" value="1"/>
</dbReference>
<evidence type="ECO:0000313" key="6">
    <source>
        <dbReference type="Proteomes" id="UP000484988"/>
    </source>
</evidence>
<accession>A0A6A0AQY0</accession>
<dbReference type="InterPro" id="IPR023772">
    <property type="entry name" value="DNA-bd_HTH_TetR-type_CS"/>
</dbReference>
<dbReference type="EMBL" id="BLLG01000002">
    <property type="protein sequence ID" value="GFH34711.1"/>
    <property type="molecule type" value="Genomic_DNA"/>
</dbReference>
<dbReference type="Gene3D" id="1.10.357.10">
    <property type="entry name" value="Tetracycline Repressor, domain 2"/>
    <property type="match status" value="1"/>
</dbReference>
<dbReference type="InterPro" id="IPR001647">
    <property type="entry name" value="HTH_TetR"/>
</dbReference>
<dbReference type="InterPro" id="IPR050109">
    <property type="entry name" value="HTH-type_TetR-like_transc_reg"/>
</dbReference>
<feature type="region of interest" description="Disordered" evidence="3">
    <location>
        <begin position="1"/>
        <end position="104"/>
    </location>
</feature>
<gene>
    <name evidence="5" type="ORF">SCWH03_09250</name>
</gene>
<organism evidence="5 6">
    <name type="scientific">Streptomyces pacificus</name>
    <dbReference type="NCBI Taxonomy" id="2705029"/>
    <lineage>
        <taxon>Bacteria</taxon>
        <taxon>Bacillati</taxon>
        <taxon>Actinomycetota</taxon>
        <taxon>Actinomycetes</taxon>
        <taxon>Kitasatosporales</taxon>
        <taxon>Streptomycetaceae</taxon>
        <taxon>Streptomyces</taxon>
    </lineage>
</organism>
<feature type="compositionally biased region" description="Polar residues" evidence="3">
    <location>
        <begin position="61"/>
        <end position="100"/>
    </location>
</feature>
<dbReference type="Pfam" id="PF00440">
    <property type="entry name" value="TetR_N"/>
    <property type="match status" value="1"/>
</dbReference>
<feature type="compositionally biased region" description="Low complexity" evidence="3">
    <location>
        <begin position="20"/>
        <end position="30"/>
    </location>
</feature>
<feature type="region of interest" description="Disordered" evidence="3">
    <location>
        <begin position="288"/>
        <end position="366"/>
    </location>
</feature>
<keyword evidence="1 2" id="KW-0238">DNA-binding</keyword>
<evidence type="ECO:0000313" key="5">
    <source>
        <dbReference type="EMBL" id="GFH34711.1"/>
    </source>
</evidence>
<evidence type="ECO:0000259" key="4">
    <source>
        <dbReference type="PROSITE" id="PS50977"/>
    </source>
</evidence>
<dbReference type="GO" id="GO:0000976">
    <property type="term" value="F:transcription cis-regulatory region binding"/>
    <property type="evidence" value="ECO:0007669"/>
    <property type="project" value="TreeGrafter"/>
</dbReference>
<keyword evidence="6" id="KW-1185">Reference proteome</keyword>
<feature type="DNA-binding region" description="H-T-H motif" evidence="2">
    <location>
        <begin position="128"/>
        <end position="147"/>
    </location>
</feature>
<evidence type="ECO:0000256" key="1">
    <source>
        <dbReference type="ARBA" id="ARBA00023125"/>
    </source>
</evidence>
<feature type="domain" description="HTH tetR-type" evidence="4">
    <location>
        <begin position="105"/>
        <end position="165"/>
    </location>
</feature>
<dbReference type="PROSITE" id="PS01081">
    <property type="entry name" value="HTH_TETR_1"/>
    <property type="match status" value="1"/>
</dbReference>
<dbReference type="PRINTS" id="PR00455">
    <property type="entry name" value="HTHTETR"/>
</dbReference>
<dbReference type="PANTHER" id="PTHR30055:SF226">
    <property type="entry name" value="HTH-TYPE TRANSCRIPTIONAL REGULATOR PKSA"/>
    <property type="match status" value="1"/>
</dbReference>
<dbReference type="PROSITE" id="PS50977">
    <property type="entry name" value="HTH_TETR_2"/>
    <property type="match status" value="1"/>
</dbReference>
<dbReference type="GO" id="GO:0003700">
    <property type="term" value="F:DNA-binding transcription factor activity"/>
    <property type="evidence" value="ECO:0007669"/>
    <property type="project" value="TreeGrafter"/>
</dbReference>
<protein>
    <recommendedName>
        <fullName evidence="4">HTH tetR-type domain-containing protein</fullName>
    </recommendedName>
</protein>